<proteinExistence type="predicted"/>
<keyword evidence="8" id="KW-1185">Reference proteome</keyword>
<evidence type="ECO:0000259" key="6">
    <source>
        <dbReference type="Pfam" id="PF01490"/>
    </source>
</evidence>
<dbReference type="PANTHER" id="PTHR22950:SF652">
    <property type="entry name" value="TRANSMEMBRANE AMINO ACID TRANSPORTER FAMILY PROTEIN"/>
    <property type="match status" value="1"/>
</dbReference>
<feature type="transmembrane region" description="Helical" evidence="5">
    <location>
        <begin position="266"/>
        <end position="290"/>
    </location>
</feature>
<feature type="transmembrane region" description="Helical" evidence="5">
    <location>
        <begin position="305"/>
        <end position="326"/>
    </location>
</feature>
<accession>A0A812PUD2</accession>
<evidence type="ECO:0000256" key="4">
    <source>
        <dbReference type="ARBA" id="ARBA00023136"/>
    </source>
</evidence>
<gene>
    <name evidence="7" type="primary">AVT2</name>
    <name evidence="7" type="ORF">SNAT2548_LOCUS19220</name>
</gene>
<dbReference type="InterPro" id="IPR013057">
    <property type="entry name" value="AA_transpt_TM"/>
</dbReference>
<feature type="transmembrane region" description="Helical" evidence="5">
    <location>
        <begin position="228"/>
        <end position="245"/>
    </location>
</feature>
<sequence>MAEVEPPSCDVVDSEALEAPQAAHASEDGASKAVKQEIESSFSTSLLNLCKNIIGAGLLTLPVAVRDAGMIPYLVSITLLGVLNAFTFFLLGWCSAVVGASTFAELCVKSFSPRVAWVANLAVLLDNSMCCLANCVLIGDFFSKALSGLLPSCVILHGRAENLCIIGALLLVPLSLVTNLALLRYASLAGLGATAYVFALLLKDFVTLSDWSTSGPLLNNVTPLRPDFFKTMALLGSAFMAHYNAPKYYAQLQDRSVQKFKMLVCLAYGLAWLVFTAFGIFGFALFGFAAEGNVLKNYSFTPEVLVAWLSMGLSVVCTYPLVFGSFRDSSGLLLRKFFDVSLASIQFRLVFTCLGVAFTVLGGVAFSDVALVNELRGAILSPCLAFIYPAAMLLRTRSKRIDGTALPSLPSHTLSLCLWRLCCYSLLAFGIVFGAMALLVMFMSKTDFSVLTAAYPSHRTGSWCYACT</sequence>
<evidence type="ECO:0000256" key="5">
    <source>
        <dbReference type="SAM" id="Phobius"/>
    </source>
</evidence>
<dbReference type="GO" id="GO:0015179">
    <property type="term" value="F:L-amino acid transmembrane transporter activity"/>
    <property type="evidence" value="ECO:0007669"/>
    <property type="project" value="TreeGrafter"/>
</dbReference>
<reference evidence="7" key="1">
    <citation type="submission" date="2021-02" db="EMBL/GenBank/DDBJ databases">
        <authorList>
            <person name="Dougan E. K."/>
            <person name="Rhodes N."/>
            <person name="Thang M."/>
            <person name="Chan C."/>
        </authorList>
    </citation>
    <scope>NUCLEOTIDE SEQUENCE</scope>
</reference>
<dbReference type="Pfam" id="PF01490">
    <property type="entry name" value="Aa_trans"/>
    <property type="match status" value="1"/>
</dbReference>
<dbReference type="EMBL" id="CAJNDS010002170">
    <property type="protein sequence ID" value="CAE7359011.1"/>
    <property type="molecule type" value="Genomic_DNA"/>
</dbReference>
<name>A0A812PUD2_9DINO</name>
<evidence type="ECO:0000256" key="1">
    <source>
        <dbReference type="ARBA" id="ARBA00004141"/>
    </source>
</evidence>
<keyword evidence="4 5" id="KW-0472">Membrane</keyword>
<feature type="transmembrane region" description="Helical" evidence="5">
    <location>
        <begin position="378"/>
        <end position="396"/>
    </location>
</feature>
<feature type="domain" description="Amino acid transporter transmembrane" evidence="6">
    <location>
        <begin position="40"/>
        <end position="404"/>
    </location>
</feature>
<dbReference type="GO" id="GO:0016020">
    <property type="term" value="C:membrane"/>
    <property type="evidence" value="ECO:0007669"/>
    <property type="project" value="UniProtKB-SubCell"/>
</dbReference>
<feature type="transmembrane region" description="Helical" evidence="5">
    <location>
        <begin position="70"/>
        <end position="103"/>
    </location>
</feature>
<feature type="transmembrane region" description="Helical" evidence="5">
    <location>
        <begin position="347"/>
        <end position="366"/>
    </location>
</feature>
<keyword evidence="3 5" id="KW-1133">Transmembrane helix</keyword>
<keyword evidence="2 5" id="KW-0812">Transmembrane</keyword>
<dbReference type="PANTHER" id="PTHR22950">
    <property type="entry name" value="AMINO ACID TRANSPORTER"/>
    <property type="match status" value="1"/>
</dbReference>
<comment type="subcellular location">
    <subcellularLocation>
        <location evidence="1">Membrane</location>
        <topology evidence="1">Multi-pass membrane protein</topology>
    </subcellularLocation>
</comment>
<feature type="transmembrane region" description="Helical" evidence="5">
    <location>
        <begin position="417"/>
        <end position="442"/>
    </location>
</feature>
<evidence type="ECO:0000256" key="3">
    <source>
        <dbReference type="ARBA" id="ARBA00022989"/>
    </source>
</evidence>
<dbReference type="Proteomes" id="UP000604046">
    <property type="component" value="Unassembled WGS sequence"/>
</dbReference>
<comment type="caution">
    <text evidence="7">The sequence shown here is derived from an EMBL/GenBank/DDBJ whole genome shotgun (WGS) entry which is preliminary data.</text>
</comment>
<dbReference type="AlphaFoldDB" id="A0A812PUD2"/>
<protein>
    <submittedName>
        <fullName evidence="7">AVT2 protein</fullName>
    </submittedName>
</protein>
<feature type="transmembrane region" description="Helical" evidence="5">
    <location>
        <begin position="188"/>
        <end position="208"/>
    </location>
</feature>
<organism evidence="7 8">
    <name type="scientific">Symbiodinium natans</name>
    <dbReference type="NCBI Taxonomy" id="878477"/>
    <lineage>
        <taxon>Eukaryota</taxon>
        <taxon>Sar</taxon>
        <taxon>Alveolata</taxon>
        <taxon>Dinophyceae</taxon>
        <taxon>Suessiales</taxon>
        <taxon>Symbiodiniaceae</taxon>
        <taxon>Symbiodinium</taxon>
    </lineage>
</organism>
<dbReference type="OrthoDB" id="28208at2759"/>
<evidence type="ECO:0000256" key="2">
    <source>
        <dbReference type="ARBA" id="ARBA00022692"/>
    </source>
</evidence>
<evidence type="ECO:0000313" key="8">
    <source>
        <dbReference type="Proteomes" id="UP000604046"/>
    </source>
</evidence>
<evidence type="ECO:0000313" key="7">
    <source>
        <dbReference type="EMBL" id="CAE7359011.1"/>
    </source>
</evidence>